<gene>
    <name evidence="5" type="primary">LOC108568824</name>
</gene>
<dbReference type="Pfam" id="PF00160">
    <property type="entry name" value="Pro_isomerase"/>
    <property type="match status" value="1"/>
</dbReference>
<feature type="domain" description="PPIase cyclophilin-type" evidence="3">
    <location>
        <begin position="208"/>
        <end position="359"/>
    </location>
</feature>
<reference evidence="5" key="1">
    <citation type="submission" date="2025-08" db="UniProtKB">
        <authorList>
            <consortium name="RefSeq"/>
        </authorList>
    </citation>
    <scope>IDENTIFICATION</scope>
    <source>
        <tissue evidence="5">Whole Larva</tissue>
    </source>
</reference>
<dbReference type="InterPro" id="IPR029000">
    <property type="entry name" value="Cyclophilin-like_dom_sf"/>
</dbReference>
<keyword evidence="4" id="KW-1185">Reference proteome</keyword>
<name>A0ABM1NFL3_NICVS</name>
<dbReference type="SUPFAM" id="SSF50891">
    <property type="entry name" value="Cyclophilin-like"/>
    <property type="match status" value="1"/>
</dbReference>
<dbReference type="InterPro" id="IPR029488">
    <property type="entry name" value="Hmw/CFAP97"/>
</dbReference>
<accession>A0ABM1NFL3</accession>
<evidence type="ECO:0000313" key="5">
    <source>
        <dbReference type="RefSeq" id="XP_017785613.1"/>
    </source>
</evidence>
<dbReference type="GeneID" id="108568824"/>
<dbReference type="InterPro" id="IPR002130">
    <property type="entry name" value="Cyclophilin-type_PPIase_dom"/>
</dbReference>
<evidence type="ECO:0000259" key="3">
    <source>
        <dbReference type="PROSITE" id="PS50072"/>
    </source>
</evidence>
<dbReference type="PANTHER" id="PTHR11071">
    <property type="entry name" value="PEPTIDYL-PROLYL CIS-TRANS ISOMERASE"/>
    <property type="match status" value="1"/>
</dbReference>
<keyword evidence="2" id="KW-0175">Coiled coil</keyword>
<dbReference type="PANTHER" id="PTHR11071:SF561">
    <property type="entry name" value="PEPTIDYL-PROLYL CIS-TRANS ISOMERASE D-RELATED"/>
    <property type="match status" value="1"/>
</dbReference>
<dbReference type="Proteomes" id="UP000695000">
    <property type="component" value="Unplaced"/>
</dbReference>
<protein>
    <submittedName>
        <fullName evidence="5">Peptidyl-prolyl cis-trans isomerase E-like</fullName>
    </submittedName>
</protein>
<dbReference type="Pfam" id="PF13879">
    <property type="entry name" value="Hmw_CFAP97"/>
    <property type="match status" value="1"/>
</dbReference>
<evidence type="ECO:0000256" key="1">
    <source>
        <dbReference type="ARBA" id="ARBA00008315"/>
    </source>
</evidence>
<evidence type="ECO:0000256" key="2">
    <source>
        <dbReference type="SAM" id="Coils"/>
    </source>
</evidence>
<dbReference type="RefSeq" id="XP_017785613.1">
    <property type="nucleotide sequence ID" value="XM_017930124.1"/>
</dbReference>
<organism evidence="4 5">
    <name type="scientific">Nicrophorus vespilloides</name>
    <name type="common">Boreal carrion beetle</name>
    <dbReference type="NCBI Taxonomy" id="110193"/>
    <lineage>
        <taxon>Eukaryota</taxon>
        <taxon>Metazoa</taxon>
        <taxon>Ecdysozoa</taxon>
        <taxon>Arthropoda</taxon>
        <taxon>Hexapoda</taxon>
        <taxon>Insecta</taxon>
        <taxon>Pterygota</taxon>
        <taxon>Neoptera</taxon>
        <taxon>Endopterygota</taxon>
        <taxon>Coleoptera</taxon>
        <taxon>Polyphaga</taxon>
        <taxon>Staphyliniformia</taxon>
        <taxon>Silphidae</taxon>
        <taxon>Nicrophorinae</taxon>
        <taxon>Nicrophorus</taxon>
    </lineage>
</organism>
<comment type="similarity">
    <text evidence="1">Belongs to the CFAP97 family.</text>
</comment>
<dbReference type="Gene3D" id="2.40.100.10">
    <property type="entry name" value="Cyclophilin-like"/>
    <property type="match status" value="1"/>
</dbReference>
<evidence type="ECO:0000313" key="4">
    <source>
        <dbReference type="Proteomes" id="UP000695000"/>
    </source>
</evidence>
<proteinExistence type="inferred from homology"/>
<sequence>MVKKGEKAFRPYKLPRYLPGSVAKEILITDLKTYNMHRFNIFSATPAIDAKPPGMNPYNYINLRKFQEDEGRLRDIERDNKELIAKINIINRTKGVINCWPDENSFRTNSKWQAHVNNMHRINKENVAMYKRICESYSNYPRKAHLENHKMQYQQMKDVCKYPLVPLHGPPLDDLLQDEPSISNGLVQVDSRPKVFMDFSIQWGPCLTKLGRVVIELYADCAPNTVKNFLTICQGNKGWTYENCKIYRSKRDKYFETGDITCGNGRGGHSIFGPTFDEEENDLKHTKQGVLSMVRLDLTTNHKNNSRFSVTMNPMPELDGKRLVFGKVIKGNKTLCKINDTSRKDGAPMEKILITKCGDYPERQLDIIVCNIEH</sequence>
<dbReference type="PROSITE" id="PS50072">
    <property type="entry name" value="CSA_PPIASE_2"/>
    <property type="match status" value="1"/>
</dbReference>
<feature type="coiled-coil region" evidence="2">
    <location>
        <begin position="66"/>
        <end position="93"/>
    </location>
</feature>
<dbReference type="PRINTS" id="PR00153">
    <property type="entry name" value="CSAPPISMRASE"/>
</dbReference>